<dbReference type="PANTHER" id="PTHR47520">
    <property type="entry name" value="CX DOMAIN-CONTAINING PROTEIN-RELATED"/>
    <property type="match status" value="1"/>
</dbReference>
<keyword evidence="1" id="KW-0812">Transmembrane</keyword>
<protein>
    <recommendedName>
        <fullName evidence="4">CX domain-containing protein</fullName>
    </recommendedName>
</protein>
<evidence type="ECO:0000313" key="3">
    <source>
        <dbReference type="Proteomes" id="UP000494206"/>
    </source>
</evidence>
<comment type="caution">
    <text evidence="2">The sequence shown here is derived from an EMBL/GenBank/DDBJ whole genome shotgun (WGS) entry which is preliminary data.</text>
</comment>
<keyword evidence="1" id="KW-0472">Membrane</keyword>
<evidence type="ECO:0000256" key="1">
    <source>
        <dbReference type="SAM" id="Phobius"/>
    </source>
</evidence>
<proteinExistence type="predicted"/>
<accession>A0A8S1EAU9</accession>
<gene>
    <name evidence="2" type="ORF">CBOVIS_LOCUS194</name>
</gene>
<reference evidence="2 3" key="1">
    <citation type="submission" date="2020-04" db="EMBL/GenBank/DDBJ databases">
        <authorList>
            <person name="Laetsch R D."/>
            <person name="Stevens L."/>
            <person name="Kumar S."/>
            <person name="Blaxter L. M."/>
        </authorList>
    </citation>
    <scope>NUCLEOTIDE SEQUENCE [LARGE SCALE GENOMIC DNA]</scope>
</reference>
<name>A0A8S1EAU9_9PELO</name>
<dbReference type="AlphaFoldDB" id="A0A8S1EAU9"/>
<evidence type="ECO:0000313" key="2">
    <source>
        <dbReference type="EMBL" id="CAB3396674.1"/>
    </source>
</evidence>
<evidence type="ECO:0008006" key="4">
    <source>
        <dbReference type="Google" id="ProtNLM"/>
    </source>
</evidence>
<keyword evidence="1" id="KW-1133">Transmembrane helix</keyword>
<sequence length="215" mass="24511">MSLIAVGVDARFHDDEIALLQWIQNPELRDPIQYHSSKPIGLNSSNRLNIQISTNSNLSYTLDFAQSAIFDYSPHQLEVVNGAAVIRNLSLPFLYNGIEYYFGTNRDLSNYSSIPHSLVCEYPLPRHAPSLYGKFVASISREKISRIIFGCDNSKYMYCCGLRCCEDISVTEVLKIAVYFFGVFGFLLIVIHQISTCDDNARRRKKFEEFLDDVL</sequence>
<dbReference type="OrthoDB" id="10505098at2759"/>
<keyword evidence="3" id="KW-1185">Reference proteome</keyword>
<feature type="transmembrane region" description="Helical" evidence="1">
    <location>
        <begin position="176"/>
        <end position="195"/>
    </location>
</feature>
<dbReference type="EMBL" id="CADEPM010000001">
    <property type="protein sequence ID" value="CAB3396674.1"/>
    <property type="molecule type" value="Genomic_DNA"/>
</dbReference>
<dbReference type="PANTHER" id="PTHR47520:SF11">
    <property type="entry name" value="CX DOMAIN-CONTAINING PROTEIN"/>
    <property type="match status" value="1"/>
</dbReference>
<organism evidence="2 3">
    <name type="scientific">Caenorhabditis bovis</name>
    <dbReference type="NCBI Taxonomy" id="2654633"/>
    <lineage>
        <taxon>Eukaryota</taxon>
        <taxon>Metazoa</taxon>
        <taxon>Ecdysozoa</taxon>
        <taxon>Nematoda</taxon>
        <taxon>Chromadorea</taxon>
        <taxon>Rhabditida</taxon>
        <taxon>Rhabditina</taxon>
        <taxon>Rhabditomorpha</taxon>
        <taxon>Rhabditoidea</taxon>
        <taxon>Rhabditidae</taxon>
        <taxon>Peloderinae</taxon>
        <taxon>Caenorhabditis</taxon>
    </lineage>
</organism>
<dbReference type="Proteomes" id="UP000494206">
    <property type="component" value="Unassembled WGS sequence"/>
</dbReference>